<evidence type="ECO:0000313" key="12">
    <source>
        <dbReference type="Proteomes" id="UP000030765"/>
    </source>
</evidence>
<dbReference type="Proteomes" id="UP000030765">
    <property type="component" value="Unassembled WGS sequence"/>
</dbReference>
<dbReference type="SUPFAM" id="SSF50494">
    <property type="entry name" value="Trypsin-like serine proteases"/>
    <property type="match status" value="1"/>
</dbReference>
<dbReference type="InterPro" id="IPR001254">
    <property type="entry name" value="Trypsin_dom"/>
</dbReference>
<dbReference type="VEuPathDB" id="VectorBase:ASIC004966"/>
<reference evidence="10 12" key="1">
    <citation type="journal article" date="2014" name="BMC Genomics">
        <title>Genome sequence of Anopheles sinensis provides insight into genetics basis of mosquito competence for malaria parasites.</title>
        <authorList>
            <person name="Zhou D."/>
            <person name="Zhang D."/>
            <person name="Ding G."/>
            <person name="Shi L."/>
            <person name="Hou Q."/>
            <person name="Ye Y."/>
            <person name="Xu Y."/>
            <person name="Zhou H."/>
            <person name="Xiong C."/>
            <person name="Li S."/>
            <person name="Yu J."/>
            <person name="Hong S."/>
            <person name="Yu X."/>
            <person name="Zou P."/>
            <person name="Chen C."/>
            <person name="Chang X."/>
            <person name="Wang W."/>
            <person name="Lv Y."/>
            <person name="Sun Y."/>
            <person name="Ma L."/>
            <person name="Shen B."/>
            <person name="Zhu C."/>
        </authorList>
    </citation>
    <scope>NUCLEOTIDE SEQUENCE [LARGE SCALE GENOMIC DNA]</scope>
</reference>
<dbReference type="GO" id="GO:0006508">
    <property type="term" value="P:proteolysis"/>
    <property type="evidence" value="ECO:0007669"/>
    <property type="project" value="InterPro"/>
</dbReference>
<accession>A0A084VIK6</accession>
<dbReference type="GO" id="GO:0004252">
    <property type="term" value="F:serine-type endopeptidase activity"/>
    <property type="evidence" value="ECO:0007669"/>
    <property type="project" value="InterPro"/>
</dbReference>
<keyword evidence="7" id="KW-0325">Glycoprotein</keyword>
<comment type="subcellular location">
    <subcellularLocation>
        <location evidence="1">Secreted</location>
    </subcellularLocation>
</comment>
<evidence type="ECO:0000313" key="11">
    <source>
        <dbReference type="EnsemblMetazoa" id="ASIC004966-PA"/>
    </source>
</evidence>
<evidence type="ECO:0000313" key="10">
    <source>
        <dbReference type="EMBL" id="KFB37800.1"/>
    </source>
</evidence>
<keyword evidence="4" id="KW-0732">Signal</keyword>
<evidence type="ECO:0000256" key="4">
    <source>
        <dbReference type="ARBA" id="ARBA00022729"/>
    </source>
</evidence>
<dbReference type="Gene3D" id="2.40.10.10">
    <property type="entry name" value="Trypsin-like serine proteases"/>
    <property type="match status" value="1"/>
</dbReference>
<evidence type="ECO:0000256" key="8">
    <source>
        <dbReference type="ARBA" id="ARBA00024195"/>
    </source>
</evidence>
<reference evidence="11" key="2">
    <citation type="submission" date="2020-05" db="UniProtKB">
        <authorList>
            <consortium name="EnsemblMetazoa"/>
        </authorList>
    </citation>
    <scope>IDENTIFICATION</scope>
</reference>
<dbReference type="EMBL" id="ATLV01013366">
    <property type="status" value="NOT_ANNOTATED_CDS"/>
    <property type="molecule type" value="Genomic_DNA"/>
</dbReference>
<dbReference type="PROSITE" id="PS50240">
    <property type="entry name" value="TRYPSIN_DOM"/>
    <property type="match status" value="1"/>
</dbReference>
<dbReference type="PANTHER" id="PTHR24256">
    <property type="entry name" value="TRYPTASE-RELATED"/>
    <property type="match status" value="1"/>
</dbReference>
<name>A0A084VIK6_ANOSI</name>
<evidence type="ECO:0000256" key="5">
    <source>
        <dbReference type="ARBA" id="ARBA00022859"/>
    </source>
</evidence>
<dbReference type="OrthoDB" id="7741088at2759"/>
<protein>
    <submittedName>
        <fullName evidence="10">AGAP012037-PA-like protein</fullName>
    </submittedName>
</protein>
<dbReference type="SMART" id="SM00020">
    <property type="entry name" value="Tryp_SPc"/>
    <property type="match status" value="1"/>
</dbReference>
<dbReference type="AlphaFoldDB" id="A0A084VIK6"/>
<organism evidence="10">
    <name type="scientific">Anopheles sinensis</name>
    <name type="common">Mosquito</name>
    <dbReference type="NCBI Taxonomy" id="74873"/>
    <lineage>
        <taxon>Eukaryota</taxon>
        <taxon>Metazoa</taxon>
        <taxon>Ecdysozoa</taxon>
        <taxon>Arthropoda</taxon>
        <taxon>Hexapoda</taxon>
        <taxon>Insecta</taxon>
        <taxon>Pterygota</taxon>
        <taxon>Neoptera</taxon>
        <taxon>Endopterygota</taxon>
        <taxon>Diptera</taxon>
        <taxon>Nematocera</taxon>
        <taxon>Culicoidea</taxon>
        <taxon>Culicidae</taxon>
        <taxon>Anophelinae</taxon>
        <taxon>Anopheles</taxon>
    </lineage>
</organism>
<dbReference type="Pfam" id="PF00089">
    <property type="entry name" value="Trypsin"/>
    <property type="match status" value="2"/>
</dbReference>
<sequence>MGTQNLTLVLPPVSWCSPAEYTLFVNAYDVSKDKSGKLLADVEPSFVHEVIPHEKYSETSLVHDIALLRLNESVPVGSKSLPQPVCVPMDPVNDEVASVGHALRCFGWGYNAEGMLDLLQKLPLCYLRLTLYFALFWSTGVLSTTKLWVTLQRISLEDCLERFSNMPSRQPNIADVSERNICTVTISGHDAYAGYSGGPLMYHKGGRWFLIGVISYGVGAISNKFPVVSTNVQQYTDWILSKINLDK</sequence>
<evidence type="ECO:0000256" key="3">
    <source>
        <dbReference type="ARBA" id="ARBA00022588"/>
    </source>
</evidence>
<keyword evidence="6" id="KW-1015">Disulfide bond</keyword>
<dbReference type="GO" id="GO:0045087">
    <property type="term" value="P:innate immune response"/>
    <property type="evidence" value="ECO:0007669"/>
    <property type="project" value="UniProtKB-KW"/>
</dbReference>
<dbReference type="GO" id="GO:0005576">
    <property type="term" value="C:extracellular region"/>
    <property type="evidence" value="ECO:0007669"/>
    <property type="project" value="UniProtKB-SubCell"/>
</dbReference>
<evidence type="ECO:0000256" key="1">
    <source>
        <dbReference type="ARBA" id="ARBA00004613"/>
    </source>
</evidence>
<keyword evidence="3" id="KW-0399">Innate immunity</keyword>
<evidence type="ECO:0000256" key="2">
    <source>
        <dbReference type="ARBA" id="ARBA00022525"/>
    </source>
</evidence>
<evidence type="ECO:0000256" key="6">
    <source>
        <dbReference type="ARBA" id="ARBA00023157"/>
    </source>
</evidence>
<keyword evidence="2" id="KW-0964">Secreted</keyword>
<dbReference type="STRING" id="74873.A0A084VIK6"/>
<gene>
    <name evidence="10" type="ORF">ZHAS_00004966</name>
</gene>
<evidence type="ECO:0000256" key="7">
    <source>
        <dbReference type="ARBA" id="ARBA00023180"/>
    </source>
</evidence>
<evidence type="ECO:0000259" key="9">
    <source>
        <dbReference type="PROSITE" id="PS50240"/>
    </source>
</evidence>
<keyword evidence="12" id="KW-1185">Reference proteome</keyword>
<feature type="domain" description="Peptidase S1" evidence="9">
    <location>
        <begin position="16"/>
        <end position="244"/>
    </location>
</feature>
<dbReference type="InterPro" id="IPR009003">
    <property type="entry name" value="Peptidase_S1_PA"/>
</dbReference>
<dbReference type="EMBL" id="KE524854">
    <property type="protein sequence ID" value="KFB37800.1"/>
    <property type="molecule type" value="Genomic_DNA"/>
</dbReference>
<dbReference type="InterPro" id="IPR051487">
    <property type="entry name" value="Ser/Thr_Proteases_Immune/Dev"/>
</dbReference>
<keyword evidence="5" id="KW-0391">Immunity</keyword>
<dbReference type="EnsemblMetazoa" id="ASIC004966-RA">
    <property type="protein sequence ID" value="ASIC004966-PA"/>
    <property type="gene ID" value="ASIC004966"/>
</dbReference>
<dbReference type="InterPro" id="IPR043504">
    <property type="entry name" value="Peptidase_S1_PA_chymotrypsin"/>
</dbReference>
<comment type="similarity">
    <text evidence="8">Belongs to the peptidase S1 family. CLIP subfamily.</text>
</comment>
<proteinExistence type="inferred from homology"/>